<evidence type="ECO:0000313" key="2">
    <source>
        <dbReference type="Proteomes" id="UP000004491"/>
    </source>
</evidence>
<keyword evidence="2" id="KW-1185">Reference proteome</keyword>
<evidence type="ECO:0000313" key="1">
    <source>
        <dbReference type="EMBL" id="EGV50765.1"/>
    </source>
</evidence>
<comment type="caution">
    <text evidence="1">The sequence shown here is derived from an EMBL/GenBank/DDBJ whole genome shotgun (WGS) entry which is preliminary data.</text>
</comment>
<dbReference type="Proteomes" id="UP000004491">
    <property type="component" value="Unassembled WGS sequence"/>
</dbReference>
<dbReference type="AlphaFoldDB" id="G2DF34"/>
<organism evidence="1 2">
    <name type="scientific">endosymbiont of Riftia pachyptila</name>
    <name type="common">vent Ph05</name>
    <dbReference type="NCBI Taxonomy" id="1048808"/>
    <lineage>
        <taxon>Bacteria</taxon>
        <taxon>Pseudomonadati</taxon>
        <taxon>Pseudomonadota</taxon>
        <taxon>Gammaproteobacteria</taxon>
        <taxon>sulfur-oxidizing symbionts</taxon>
    </lineage>
</organism>
<accession>G2DF34</accession>
<dbReference type="EMBL" id="AFOC01000064">
    <property type="protein sequence ID" value="EGV50765.1"/>
    <property type="molecule type" value="Genomic_DNA"/>
</dbReference>
<protein>
    <submittedName>
        <fullName evidence="1">Uncharacterized protein</fullName>
    </submittedName>
</protein>
<name>G2DF34_9GAMM</name>
<reference evidence="1" key="1">
    <citation type="journal article" date="2011" name="ISME J.">
        <title>The endosymbionts of the deep-sea tubeworms Riftia pachyptila and Tevnia jerichonana share an identical physiology as revealed by proteogenomic analyses.</title>
        <authorList>
            <person name="Gardebrecht A."/>
            <person name="Markert S."/>
            <person name="Felbeck H."/>
            <person name="Thuermer A."/>
            <person name="Albrecht D."/>
            <person name="Wollherr A."/>
            <person name="Kabisch J."/>
            <person name="Lehmann R."/>
            <person name="Daniel R."/>
            <person name="Liesegang H."/>
            <person name="Hecker M."/>
            <person name="Sievert S.M."/>
            <person name="Schweder T."/>
        </authorList>
    </citation>
    <scope>NUCLEOTIDE SEQUENCE [LARGE SCALE GENOMIC DNA]</scope>
</reference>
<proteinExistence type="predicted"/>
<gene>
    <name evidence="1" type="ORF">Rifp1Sym_ck00060</name>
</gene>
<sequence length="33" mass="3572">MSACSVFDRIFMAGLVEMNLSFASKYGAKALGR</sequence>